<keyword evidence="2" id="KW-1185">Reference proteome</keyword>
<dbReference type="AlphaFoldDB" id="A0A066RUH4"/>
<dbReference type="EMBL" id="JMIB01000027">
    <property type="protein sequence ID" value="KDM91038.1"/>
    <property type="molecule type" value="Genomic_DNA"/>
</dbReference>
<organism evidence="1 2">
    <name type="scientific">Photobacterium galatheae</name>
    <dbReference type="NCBI Taxonomy" id="1654360"/>
    <lineage>
        <taxon>Bacteria</taxon>
        <taxon>Pseudomonadati</taxon>
        <taxon>Pseudomonadota</taxon>
        <taxon>Gammaproteobacteria</taxon>
        <taxon>Vibrionales</taxon>
        <taxon>Vibrionaceae</taxon>
        <taxon>Photobacterium</taxon>
    </lineage>
</organism>
<proteinExistence type="predicted"/>
<reference evidence="1 2" key="1">
    <citation type="submission" date="2014-04" db="EMBL/GenBank/DDBJ databases">
        <title>Draft genome sequence of Photobacterium halotolerans S2753: a solonamide, ngercheumicin and holomycin producer.</title>
        <authorList>
            <person name="Machado H.R."/>
            <person name="Gram L."/>
        </authorList>
    </citation>
    <scope>NUCLEOTIDE SEQUENCE [LARGE SCALE GENOMIC DNA]</scope>
    <source>
        <strain evidence="1 2">S2753</strain>
    </source>
</reference>
<accession>A0A066RUH4</accession>
<comment type="caution">
    <text evidence="1">The sequence shown here is derived from an EMBL/GenBank/DDBJ whole genome shotgun (WGS) entry which is preliminary data.</text>
</comment>
<protein>
    <submittedName>
        <fullName evidence="1">Uncharacterized protein</fullName>
    </submittedName>
</protein>
<dbReference type="RefSeq" id="WP_036754089.1">
    <property type="nucleotide sequence ID" value="NZ_JAGSGC010000004.1"/>
</dbReference>
<evidence type="ECO:0000313" key="1">
    <source>
        <dbReference type="EMBL" id="KDM91038.1"/>
    </source>
</evidence>
<name>A0A066RUH4_9GAMM</name>
<gene>
    <name evidence="1" type="ORF">EA58_14920</name>
</gene>
<dbReference type="Proteomes" id="UP000027192">
    <property type="component" value="Unassembled WGS sequence"/>
</dbReference>
<sequence>MFRINSDLYVSDCGTKYAIKHSERQWDVGEVVSLRLVKDQSSASNALFKEGIPVYFVYFSDFCLGYQLILDEDRLRISNAIAKKWLKPRRYHELERKISKALHDRTAELDQLDKEYGLIEINALSNKLTVRQLLALLSAKEVGCKLFEQNHRGWSISIPENVKLKSSALDYRLHDHDIEHMKSQGFLEPKETHVYSIVKYPQISPPFDLSKALYAQQK</sequence>
<evidence type="ECO:0000313" key="2">
    <source>
        <dbReference type="Proteomes" id="UP000027192"/>
    </source>
</evidence>